<evidence type="ECO:0000313" key="4">
    <source>
        <dbReference type="Proteomes" id="UP000003786"/>
    </source>
</evidence>
<dbReference type="eggNOG" id="KOG4325">
    <property type="taxonomic scope" value="Eukaryota"/>
</dbReference>
<feature type="domain" description="WIBG Mago-binding" evidence="2">
    <location>
        <begin position="35"/>
        <end position="61"/>
    </location>
</feature>
<protein>
    <submittedName>
        <fullName evidence="3">Exon junction complex protein</fullName>
    </submittedName>
</protein>
<dbReference type="GeneID" id="20715348"/>
<dbReference type="SUPFAM" id="SSF101931">
    <property type="entry name" value="Pym (Within the bgcn gene intron protein, WIBG), N-terminal domain"/>
    <property type="match status" value="1"/>
</dbReference>
<sequence length="201" mass="22822">MEKEVIRALESLDLKKSRVQKGRFGESYVVDNSTGTKYIMPTKRPDGTVRKEIKVRPGYVPPEERQVYIPVHKRQSNKLNDEKPVVHKDPKISKPDESTKPTKNAKPEHTEQKPVKPYAKNMKFKNKPRGPKPKPKAGVSKTDSEALKVESKASITQTNDPNEVDMSTKAEGEVLPEGSKTSQKKENDINDKRFKNRFAID</sequence>
<evidence type="ECO:0000313" key="3">
    <source>
        <dbReference type="EMBL" id="BAM40889.1"/>
    </source>
</evidence>
<name>J4DPL0_THEOR</name>
<dbReference type="InterPro" id="IPR039333">
    <property type="entry name" value="PYM1"/>
</dbReference>
<feature type="region of interest" description="Disordered" evidence="1">
    <location>
        <begin position="56"/>
        <end position="201"/>
    </location>
</feature>
<feature type="compositionally biased region" description="Basic and acidic residues" evidence="1">
    <location>
        <begin position="79"/>
        <end position="114"/>
    </location>
</feature>
<dbReference type="RefSeq" id="XP_009691190.1">
    <property type="nucleotide sequence ID" value="XM_009692895.1"/>
</dbReference>
<feature type="compositionally biased region" description="Basic and acidic residues" evidence="1">
    <location>
        <begin position="183"/>
        <end position="201"/>
    </location>
</feature>
<evidence type="ECO:0000259" key="2">
    <source>
        <dbReference type="SMART" id="SM01273"/>
    </source>
</evidence>
<feature type="compositionally biased region" description="Basic and acidic residues" evidence="1">
    <location>
        <begin position="142"/>
        <end position="151"/>
    </location>
</feature>
<proteinExistence type="predicted"/>
<dbReference type="PANTHER" id="PTHR22959">
    <property type="entry name" value="PYM PROTEIN"/>
    <property type="match status" value="1"/>
</dbReference>
<dbReference type="GO" id="GO:0035145">
    <property type="term" value="C:exon-exon junction complex"/>
    <property type="evidence" value="ECO:0007669"/>
    <property type="project" value="TreeGrafter"/>
</dbReference>
<dbReference type="VEuPathDB" id="PiroplasmaDB:TOT_030000150"/>
<reference evidence="3 4" key="1">
    <citation type="journal article" date="2012" name="MBio">
        <title>Comparative genome analysis of three eukaryotic parasites with differing abilities to transform leukocytes reveals key mediators of Theileria-induced leukocyte transformation.</title>
        <authorList>
            <person name="Hayashida K."/>
            <person name="Hara Y."/>
            <person name="Abe T."/>
            <person name="Yamasaki C."/>
            <person name="Toyoda A."/>
            <person name="Kosuge T."/>
            <person name="Suzuki Y."/>
            <person name="Sato Y."/>
            <person name="Kawashima S."/>
            <person name="Katayama T."/>
            <person name="Wakaguri H."/>
            <person name="Inoue N."/>
            <person name="Homma K."/>
            <person name="Tada-Umezaki M."/>
            <person name="Yagi Y."/>
            <person name="Fujii Y."/>
            <person name="Habara T."/>
            <person name="Kanehisa M."/>
            <person name="Watanabe H."/>
            <person name="Ito K."/>
            <person name="Gojobori T."/>
            <person name="Sugawara H."/>
            <person name="Imanishi T."/>
            <person name="Weir W."/>
            <person name="Gardner M."/>
            <person name="Pain A."/>
            <person name="Shiels B."/>
            <person name="Hattori M."/>
            <person name="Nene V."/>
            <person name="Sugimoto C."/>
        </authorList>
    </citation>
    <scope>NUCLEOTIDE SEQUENCE [LARGE SCALE GENOMIC DNA]</scope>
    <source>
        <strain evidence="3 4">Shintoku</strain>
    </source>
</reference>
<dbReference type="OrthoDB" id="21625at2759"/>
<dbReference type="SMART" id="SM01273">
    <property type="entry name" value="Mago-bind"/>
    <property type="match status" value="1"/>
</dbReference>
<dbReference type="GO" id="GO:0005737">
    <property type="term" value="C:cytoplasm"/>
    <property type="evidence" value="ECO:0007669"/>
    <property type="project" value="TreeGrafter"/>
</dbReference>
<dbReference type="InterPro" id="IPR036348">
    <property type="entry name" value="WIBG_N_sf"/>
</dbReference>
<accession>J4DPL0</accession>
<dbReference type="Pfam" id="PF09282">
    <property type="entry name" value="Mago-bind"/>
    <property type="match status" value="1"/>
</dbReference>
<dbReference type="EMBL" id="AP011948">
    <property type="protein sequence ID" value="BAM40889.1"/>
    <property type="molecule type" value="Genomic_DNA"/>
</dbReference>
<dbReference type="InterPro" id="IPR015362">
    <property type="entry name" value="WIBG_mago-bd"/>
</dbReference>
<dbReference type="KEGG" id="tot:TOT_030000150"/>
<dbReference type="PANTHER" id="PTHR22959:SF0">
    <property type="entry name" value="PARTNER OF Y14 AND MAGO"/>
    <property type="match status" value="1"/>
</dbReference>
<dbReference type="GO" id="GO:0003723">
    <property type="term" value="F:RNA binding"/>
    <property type="evidence" value="ECO:0007669"/>
    <property type="project" value="TreeGrafter"/>
</dbReference>
<organism evidence="3 4">
    <name type="scientific">Theileria orientalis strain Shintoku</name>
    <dbReference type="NCBI Taxonomy" id="869250"/>
    <lineage>
        <taxon>Eukaryota</taxon>
        <taxon>Sar</taxon>
        <taxon>Alveolata</taxon>
        <taxon>Apicomplexa</taxon>
        <taxon>Aconoidasida</taxon>
        <taxon>Piroplasmida</taxon>
        <taxon>Theileriidae</taxon>
        <taxon>Theileria</taxon>
    </lineage>
</organism>
<dbReference type="STRING" id="869250.J4DPL0"/>
<dbReference type="Proteomes" id="UP000003786">
    <property type="component" value="Chromosome 3"/>
</dbReference>
<dbReference type="GO" id="GO:1903259">
    <property type="term" value="P:exon-exon junction complex disassembly"/>
    <property type="evidence" value="ECO:0007669"/>
    <property type="project" value="InterPro"/>
</dbReference>
<gene>
    <name evidence="3" type="ORF">TOT_030000150</name>
</gene>
<evidence type="ECO:0000256" key="1">
    <source>
        <dbReference type="SAM" id="MobiDB-lite"/>
    </source>
</evidence>
<dbReference type="AlphaFoldDB" id="J4DPL0"/>
<feature type="compositionally biased region" description="Basic residues" evidence="1">
    <location>
        <begin position="122"/>
        <end position="135"/>
    </location>
</feature>
<keyword evidence="4" id="KW-1185">Reference proteome</keyword>